<dbReference type="EMBL" id="BAAAEO010000004">
    <property type="protein sequence ID" value="GAA0556730.1"/>
    <property type="molecule type" value="Genomic_DNA"/>
</dbReference>
<feature type="transmembrane region" description="Helical" evidence="1">
    <location>
        <begin position="182"/>
        <end position="205"/>
    </location>
</feature>
<organism evidence="2 3">
    <name type="scientific">Rheinheimera aquimaris</name>
    <dbReference type="NCBI Taxonomy" id="412437"/>
    <lineage>
        <taxon>Bacteria</taxon>
        <taxon>Pseudomonadati</taxon>
        <taxon>Pseudomonadota</taxon>
        <taxon>Gammaproteobacteria</taxon>
        <taxon>Chromatiales</taxon>
        <taxon>Chromatiaceae</taxon>
        <taxon>Rheinheimera</taxon>
    </lineage>
</organism>
<sequence length="248" mass="27831">MLLTSGEDVDKQFRVKLIVRRAPVLASINWLKQAWAIFIKAPLNWVLMFIILGAIALLGQIHPFTAVIGILLNPFLTAGMYKSVVAIQNQQTMQFTGLFSPLKETGCRAVFIRLAGLNMLASIPLSSLAVVLMQQQQDNNLQMPLVLLFVMGFVLVWMIFAYAVAIAYFLKERRLLAIMQASFVACWRNIIPLMVFLLLSLVLIMLTMPTYFIGLLVVVPVLNIAFFLSFNEFFALQVKATDDAVLEV</sequence>
<keyword evidence="1" id="KW-1133">Transmembrane helix</keyword>
<feature type="transmembrane region" description="Helical" evidence="1">
    <location>
        <begin position="45"/>
        <end position="72"/>
    </location>
</feature>
<keyword evidence="1" id="KW-0472">Membrane</keyword>
<accession>A0ABN1E0K5</accession>
<comment type="caution">
    <text evidence="2">The sequence shown here is derived from an EMBL/GenBank/DDBJ whole genome shotgun (WGS) entry which is preliminary data.</text>
</comment>
<reference evidence="2 3" key="1">
    <citation type="journal article" date="2019" name="Int. J. Syst. Evol. Microbiol.">
        <title>The Global Catalogue of Microorganisms (GCM) 10K type strain sequencing project: providing services to taxonomists for standard genome sequencing and annotation.</title>
        <authorList>
            <consortium name="The Broad Institute Genomics Platform"/>
            <consortium name="The Broad Institute Genome Sequencing Center for Infectious Disease"/>
            <person name="Wu L."/>
            <person name="Ma J."/>
        </authorList>
    </citation>
    <scope>NUCLEOTIDE SEQUENCE [LARGE SCALE GENOMIC DNA]</scope>
    <source>
        <strain evidence="2 3">JCM 14331</strain>
    </source>
</reference>
<evidence type="ECO:0008006" key="4">
    <source>
        <dbReference type="Google" id="ProtNLM"/>
    </source>
</evidence>
<dbReference type="Proteomes" id="UP001501169">
    <property type="component" value="Unassembled WGS sequence"/>
</dbReference>
<feature type="transmembrane region" description="Helical" evidence="1">
    <location>
        <begin position="110"/>
        <end position="133"/>
    </location>
</feature>
<evidence type="ECO:0000313" key="3">
    <source>
        <dbReference type="Proteomes" id="UP001501169"/>
    </source>
</evidence>
<keyword evidence="3" id="KW-1185">Reference proteome</keyword>
<protein>
    <recommendedName>
        <fullName evidence="4">DUF624 domain-containing protein</fullName>
    </recommendedName>
</protein>
<name>A0ABN1E0K5_9GAMM</name>
<evidence type="ECO:0000313" key="2">
    <source>
        <dbReference type="EMBL" id="GAA0556730.1"/>
    </source>
</evidence>
<gene>
    <name evidence="2" type="ORF">GCM10009098_25750</name>
</gene>
<feature type="transmembrane region" description="Helical" evidence="1">
    <location>
        <begin position="145"/>
        <end position="170"/>
    </location>
</feature>
<feature type="transmembrane region" description="Helical" evidence="1">
    <location>
        <begin position="211"/>
        <end position="230"/>
    </location>
</feature>
<keyword evidence="1" id="KW-0812">Transmembrane</keyword>
<proteinExistence type="predicted"/>
<evidence type="ECO:0000256" key="1">
    <source>
        <dbReference type="SAM" id="Phobius"/>
    </source>
</evidence>